<evidence type="ECO:0000313" key="4">
    <source>
        <dbReference type="Proteomes" id="UP001524570"/>
    </source>
</evidence>
<evidence type="ECO:0000256" key="2">
    <source>
        <dbReference type="SAM" id="SignalP"/>
    </source>
</evidence>
<dbReference type="EMBL" id="JANIBL010000017">
    <property type="protein sequence ID" value="MCQ8117262.1"/>
    <property type="molecule type" value="Genomic_DNA"/>
</dbReference>
<accession>A0ABT1TR96</accession>
<evidence type="ECO:0000256" key="1">
    <source>
        <dbReference type="SAM" id="MobiDB-lite"/>
    </source>
</evidence>
<keyword evidence="2" id="KW-0732">Signal</keyword>
<gene>
    <name evidence="3" type="ORF">NP589_07485</name>
</gene>
<feature type="region of interest" description="Disordered" evidence="1">
    <location>
        <begin position="520"/>
        <end position="550"/>
    </location>
</feature>
<comment type="caution">
    <text evidence="3">The sequence shown here is derived from an EMBL/GenBank/DDBJ whole genome shotgun (WGS) entry which is preliminary data.</text>
</comment>
<feature type="chain" id="PRO_5046467458" evidence="2">
    <location>
        <begin position="30"/>
        <end position="1122"/>
    </location>
</feature>
<protein>
    <submittedName>
        <fullName evidence="3">DUF3570 domain-containing protein</fullName>
    </submittedName>
</protein>
<keyword evidence="4" id="KW-1185">Reference proteome</keyword>
<feature type="compositionally biased region" description="Polar residues" evidence="1">
    <location>
        <begin position="520"/>
        <end position="529"/>
    </location>
</feature>
<reference evidence="3 4" key="1">
    <citation type="submission" date="2022-07" db="EMBL/GenBank/DDBJ databases">
        <title>Methylomonas rivi sp. nov., Methylomonas rosea sp. nov., Methylomonas aureus sp. nov. and Methylomonas subterranea sp. nov., four novel methanotrophs isolated from a freshwater creek and the deep terrestrial subsurface.</title>
        <authorList>
            <person name="Abin C."/>
            <person name="Sankaranarayanan K."/>
            <person name="Garner C."/>
            <person name="Sindelar R."/>
            <person name="Kotary K."/>
            <person name="Garner R."/>
            <person name="Barclay S."/>
            <person name="Lawson P."/>
            <person name="Krumholz L."/>
        </authorList>
    </citation>
    <scope>NUCLEOTIDE SEQUENCE [LARGE SCALE GENOMIC DNA]</scope>
    <source>
        <strain evidence="3 4">WSC-7</strain>
    </source>
</reference>
<name>A0ABT1TR96_9GAMM</name>
<organism evidence="3 4">
    <name type="scientific">Methylomonas rosea</name>
    <dbReference type="NCBI Taxonomy" id="2952227"/>
    <lineage>
        <taxon>Bacteria</taxon>
        <taxon>Pseudomonadati</taxon>
        <taxon>Pseudomonadota</taxon>
        <taxon>Gammaproteobacteria</taxon>
        <taxon>Methylococcales</taxon>
        <taxon>Methylococcaceae</taxon>
        <taxon>Methylomonas</taxon>
    </lineage>
</organism>
<sequence length="1122" mass="122560">MAVTNADNRRTLAALTTAALSLPGLQADAATPGAEPQLNLHYGHYQESNNRMQVDVYHADFTVPYKERLELSFSIDRDTYSGATPAFSLPKTMTNQSRYEDGVLNSNVDIVSAASQGVTAGGLTILGGLNTFADFRAIYDPAKADIDLSIESQKSAQFNAAINQFKLDNPQPPGATTTTVTENVTINFEGMTQGSYSGEANTAASGACADCYVESGFVLGVVDDGNPTNHLHSDASGSGIRLAYHNDSTGIYLRALDGSAFRVLSLDWDNIDPGNPKSGVWEILGFNAPSNPSLSTGDGTNYATRNAYQTVTQTNSAPNLRFDGSLALDGTFSAASGINALWIHFKGTTSAGNPIAGTSAPGFLTSTEAANLGASQFLVNVDNIRIAYDKLVSSGSPAAIAWQAALNNFEAGKTAELNASFSALQTELTKQLTIQAYAAVLNRMTPPMTTIVQKFQEQPIETRTMPTFSGKYYFDDYTLAFSGGKSEEPDFVSNFGSINVSHEFNNKLTTVSLGYNTSSNQISRSTDNQHAASSGHAHGGSDSPGYSRLDENSNYHGFNIGLSQVITKNTLIQSTLSYTNQNGYLSNPYKFVYVRGEVTPEEYYQIQMASSGNPFNWNSITNLEMVGIDLFREVRPDQRNQWSLSNRINQHIPALDASLHFDYRYYRDDWGVNSHTFEFAWYQSLPMGFTITPSMRYYSQSQAEFFAPYFLAPRADDHYSSDFRLADFGALSGGISFSKQLSKGIKLDAGFEYYTRQSGLKLGGGEDNSYADYSYYLVHAGLNVNLGAPRSQHSEHQNMHHHGAPLPAGVMYGHMMNAPGEFMVGYRYMYANQTGDIRHGDHAMEDASLLHLACGSNECASRPTEMSMNMHMLDLMYAPTDWLNLMLMPQIMDMKMSLAEVPGTTVENEHGSGHSSGALGDTIMAAMIKVFDMPGHHVHLSLGVSAPTGDNEVTVDGQDSMTSELQDYGMQIGSGTWDFRPSLTYTGQSEEWSWGAQLGGIKRMQNRNRVGYALGDVFQSTAWGSYQVLNWLSTSIRGIYSEQGRIQGEFNRAHSTTSTVDYASNYGGRFWDVGFGLNATIPEGPLTGHQVSVEWLQPVADNYNGYQLEREGSLNATWTFAF</sequence>
<feature type="signal peptide" evidence="2">
    <location>
        <begin position="1"/>
        <end position="29"/>
    </location>
</feature>
<proteinExistence type="predicted"/>
<evidence type="ECO:0000313" key="3">
    <source>
        <dbReference type="EMBL" id="MCQ8117262.1"/>
    </source>
</evidence>
<dbReference type="InterPro" id="IPR021953">
    <property type="entry name" value="DUF3570"/>
</dbReference>
<dbReference type="Pfam" id="PF12094">
    <property type="entry name" value="DUF3570"/>
    <property type="match status" value="2"/>
</dbReference>
<dbReference type="RefSeq" id="WP_256606412.1">
    <property type="nucleotide sequence ID" value="NZ_JANIBL010000017.1"/>
</dbReference>
<dbReference type="Proteomes" id="UP001524570">
    <property type="component" value="Unassembled WGS sequence"/>
</dbReference>